<keyword evidence="2" id="KW-1133">Transmembrane helix</keyword>
<feature type="signal peptide" evidence="3">
    <location>
        <begin position="1"/>
        <end position="28"/>
    </location>
</feature>
<protein>
    <submittedName>
        <fullName evidence="5">Bacterial Ig-like domain (Group 2)</fullName>
    </submittedName>
</protein>
<organism evidence="5 6">
    <name type="scientific">Faecalibacterium prausnitzii</name>
    <dbReference type="NCBI Taxonomy" id="853"/>
    <lineage>
        <taxon>Bacteria</taxon>
        <taxon>Bacillati</taxon>
        <taxon>Bacillota</taxon>
        <taxon>Clostridia</taxon>
        <taxon>Eubacteriales</taxon>
        <taxon>Oscillospiraceae</taxon>
        <taxon>Faecalibacterium</taxon>
    </lineage>
</organism>
<evidence type="ECO:0000313" key="6">
    <source>
        <dbReference type="Proteomes" id="UP000095649"/>
    </source>
</evidence>
<feature type="region of interest" description="Disordered" evidence="1">
    <location>
        <begin position="311"/>
        <end position="333"/>
    </location>
</feature>
<feature type="domain" description="BIG2" evidence="4">
    <location>
        <begin position="132"/>
        <end position="210"/>
    </location>
</feature>
<dbReference type="OrthoDB" id="1861888at2"/>
<feature type="domain" description="BIG2" evidence="4">
    <location>
        <begin position="48"/>
        <end position="120"/>
    </location>
</feature>
<dbReference type="Pfam" id="PF02368">
    <property type="entry name" value="Big_2"/>
    <property type="match status" value="3"/>
</dbReference>
<dbReference type="EMBL" id="CYXN01000001">
    <property type="protein sequence ID" value="CUM74896.1"/>
    <property type="molecule type" value="Genomic_DNA"/>
</dbReference>
<keyword evidence="2" id="KW-0472">Membrane</keyword>
<dbReference type="AlphaFoldDB" id="A0A173RAX8"/>
<keyword evidence="2" id="KW-0812">Transmembrane</keyword>
<dbReference type="SMART" id="SM00635">
    <property type="entry name" value="BID_2"/>
    <property type="match status" value="3"/>
</dbReference>
<sequence>MIQTAKKLAACVLMLGVLLCGTALSAAAASLPVEEQNGVSLPWLKDVPAESIATGSYSANMLLGASQQLSPVVKPSYSTDSVVFLTDDSSVLTVSSSGVVQAVGVGTATVTAAAGNQICAYTIVVSMDSTMIVTEMDLSLSSNTIYVGNSVSASLQVRPSSASNYATVTLTSSNEKIATVNSFGRVTGVAPGKATITATCGSVVATTTVTVLALPTDSSTGTSGTPSSNSGQVITPNTNYIVLKPGATRTITAKATPASASQSFTFKSGNSSIATVSPTGVVTAVGTGSTSITISNGKATAMVTVIVNRSAEASSGSNSSNDSTNTPDDSTPIPLDPVVQTIQDSTEDQVVFAQSEVPIVTGDILNALRTTGKTLCVVGDGYTMNVSGKNIKSTTSEIDTAITFTESEEGLEFELDNGRTLPCAVQLELDVSTYSHLYLYNTISNKWQYLNSYKDGVITADTAGRYLLTNHNLRFSNIDWTFFIAGGVVIVIIAIAYIAFKKRYWFW</sequence>
<evidence type="ECO:0000259" key="4">
    <source>
        <dbReference type="SMART" id="SM00635"/>
    </source>
</evidence>
<name>A0A173RAX8_9FIRM</name>
<dbReference type="InterPro" id="IPR008964">
    <property type="entry name" value="Invasin/intimin_cell_adhesion"/>
</dbReference>
<evidence type="ECO:0000256" key="3">
    <source>
        <dbReference type="SAM" id="SignalP"/>
    </source>
</evidence>
<dbReference type="Proteomes" id="UP000095649">
    <property type="component" value="Unassembled WGS sequence"/>
</dbReference>
<feature type="domain" description="BIG2" evidence="4">
    <location>
        <begin position="228"/>
        <end position="304"/>
    </location>
</feature>
<gene>
    <name evidence="5" type="ORF">ERS852582_00382</name>
</gene>
<dbReference type="InterPro" id="IPR003343">
    <property type="entry name" value="Big_2"/>
</dbReference>
<dbReference type="SUPFAM" id="SSF49373">
    <property type="entry name" value="Invasin/intimin cell-adhesion fragments"/>
    <property type="match status" value="3"/>
</dbReference>
<evidence type="ECO:0000256" key="2">
    <source>
        <dbReference type="SAM" id="Phobius"/>
    </source>
</evidence>
<feature type="chain" id="PRO_5008010657" evidence="3">
    <location>
        <begin position="29"/>
        <end position="507"/>
    </location>
</feature>
<evidence type="ECO:0000313" key="5">
    <source>
        <dbReference type="EMBL" id="CUM74896.1"/>
    </source>
</evidence>
<feature type="compositionally biased region" description="Low complexity" evidence="1">
    <location>
        <begin position="314"/>
        <end position="333"/>
    </location>
</feature>
<dbReference type="RefSeq" id="WP_055184804.1">
    <property type="nucleotide sequence ID" value="NZ_CYXN01000001.1"/>
</dbReference>
<proteinExistence type="predicted"/>
<accession>A0A173RAX8</accession>
<keyword evidence="3" id="KW-0732">Signal</keyword>
<evidence type="ECO:0000256" key="1">
    <source>
        <dbReference type="SAM" id="MobiDB-lite"/>
    </source>
</evidence>
<reference evidence="5 6" key="1">
    <citation type="submission" date="2015-09" db="EMBL/GenBank/DDBJ databases">
        <authorList>
            <consortium name="Pathogen Informatics"/>
        </authorList>
    </citation>
    <scope>NUCLEOTIDE SEQUENCE [LARGE SCALE GENOMIC DNA]</scope>
    <source>
        <strain evidence="5 6">2789STDY5834970</strain>
    </source>
</reference>
<dbReference type="Gene3D" id="2.60.40.1080">
    <property type="match status" value="3"/>
</dbReference>
<feature type="transmembrane region" description="Helical" evidence="2">
    <location>
        <begin position="480"/>
        <end position="500"/>
    </location>
</feature>